<reference evidence="8" key="1">
    <citation type="submission" date="2013-12" db="EMBL/GenBank/DDBJ databases">
        <title>The Genome Sequence of Aphanomyces invadans NJM9701.</title>
        <authorList>
            <consortium name="The Broad Institute Genomics Platform"/>
            <person name="Russ C."/>
            <person name="Tyler B."/>
            <person name="van West P."/>
            <person name="Dieguez-Uribeondo J."/>
            <person name="Young S.K."/>
            <person name="Zeng Q."/>
            <person name="Gargeya S."/>
            <person name="Fitzgerald M."/>
            <person name="Abouelleil A."/>
            <person name="Alvarado L."/>
            <person name="Chapman S.B."/>
            <person name="Gainer-Dewar J."/>
            <person name="Goldberg J."/>
            <person name="Griggs A."/>
            <person name="Gujja S."/>
            <person name="Hansen M."/>
            <person name="Howarth C."/>
            <person name="Imamovic A."/>
            <person name="Ireland A."/>
            <person name="Larimer J."/>
            <person name="McCowan C."/>
            <person name="Murphy C."/>
            <person name="Pearson M."/>
            <person name="Poon T.W."/>
            <person name="Priest M."/>
            <person name="Roberts A."/>
            <person name="Saif S."/>
            <person name="Shea T."/>
            <person name="Sykes S."/>
            <person name="Wortman J."/>
            <person name="Nusbaum C."/>
            <person name="Birren B."/>
        </authorList>
    </citation>
    <scope>NUCLEOTIDE SEQUENCE [LARGE SCALE GENOMIC DNA]</scope>
    <source>
        <strain evidence="8">NJM9701</strain>
    </source>
</reference>
<evidence type="ECO:0000313" key="8">
    <source>
        <dbReference type="EMBL" id="ETV98728.1"/>
    </source>
</evidence>
<evidence type="ECO:0000256" key="2">
    <source>
        <dbReference type="ARBA" id="ARBA00009533"/>
    </source>
</evidence>
<evidence type="ECO:0008006" key="9">
    <source>
        <dbReference type="Google" id="ProtNLM"/>
    </source>
</evidence>
<keyword evidence="5 7" id="KW-0456">Lyase</keyword>
<keyword evidence="3" id="KW-0210">Decarboxylase</keyword>
<dbReference type="SUPFAM" id="SSF53383">
    <property type="entry name" value="PLP-dependent transferases"/>
    <property type="match status" value="1"/>
</dbReference>
<gene>
    <name evidence="8" type="ORF">H310_08807</name>
</gene>
<dbReference type="GO" id="GO:0030170">
    <property type="term" value="F:pyridoxal phosphate binding"/>
    <property type="evidence" value="ECO:0007669"/>
    <property type="project" value="InterPro"/>
</dbReference>
<dbReference type="EMBL" id="KI913969">
    <property type="protein sequence ID" value="ETV98728.1"/>
    <property type="molecule type" value="Genomic_DNA"/>
</dbReference>
<evidence type="ECO:0000256" key="7">
    <source>
        <dbReference type="RuleBase" id="RU000382"/>
    </source>
</evidence>
<dbReference type="Pfam" id="PF00282">
    <property type="entry name" value="Pyridoxal_deC"/>
    <property type="match status" value="1"/>
</dbReference>
<dbReference type="InterPro" id="IPR015424">
    <property type="entry name" value="PyrdxlP-dep_Trfase"/>
</dbReference>
<dbReference type="InterPro" id="IPR010977">
    <property type="entry name" value="Aromatic_deC"/>
</dbReference>
<dbReference type="GO" id="GO:0016831">
    <property type="term" value="F:carboxy-lyase activity"/>
    <property type="evidence" value="ECO:0007669"/>
    <property type="project" value="UniProtKB-KW"/>
</dbReference>
<protein>
    <recommendedName>
        <fullName evidence="9">Pyridoxal-dependent decarboxylase</fullName>
    </recommendedName>
</protein>
<dbReference type="GO" id="GO:0019752">
    <property type="term" value="P:carboxylic acid metabolic process"/>
    <property type="evidence" value="ECO:0007669"/>
    <property type="project" value="InterPro"/>
</dbReference>
<dbReference type="PANTHER" id="PTHR11999">
    <property type="entry name" value="GROUP II PYRIDOXAL-5-PHOSPHATE DECARBOXYLASE"/>
    <property type="match status" value="1"/>
</dbReference>
<comment type="cofactor">
    <cofactor evidence="1 6 7">
        <name>pyridoxal 5'-phosphate</name>
        <dbReference type="ChEBI" id="CHEBI:597326"/>
    </cofactor>
</comment>
<comment type="similarity">
    <text evidence="2 7">Belongs to the group II decarboxylase family.</text>
</comment>
<dbReference type="VEuPathDB" id="FungiDB:H310_08807"/>
<dbReference type="InterPro" id="IPR015422">
    <property type="entry name" value="PyrdxlP-dep_Trfase_small"/>
</dbReference>
<dbReference type="RefSeq" id="XP_008872925.1">
    <property type="nucleotide sequence ID" value="XM_008874703.1"/>
</dbReference>
<dbReference type="PANTHER" id="PTHR11999:SF70">
    <property type="entry name" value="MIP05841P"/>
    <property type="match status" value="1"/>
</dbReference>
<dbReference type="STRING" id="157072.A0A024TXH8"/>
<feature type="modified residue" description="N6-(pyridoxal phosphate)lysine" evidence="6">
    <location>
        <position position="295"/>
    </location>
</feature>
<dbReference type="Gene3D" id="3.40.640.10">
    <property type="entry name" value="Type I PLP-dependent aspartate aminotransferase-like (Major domain)"/>
    <property type="match status" value="1"/>
</dbReference>
<evidence type="ECO:0000256" key="1">
    <source>
        <dbReference type="ARBA" id="ARBA00001933"/>
    </source>
</evidence>
<evidence type="ECO:0000256" key="4">
    <source>
        <dbReference type="ARBA" id="ARBA00022898"/>
    </source>
</evidence>
<accession>A0A024TXH8</accession>
<dbReference type="AlphaFoldDB" id="A0A024TXH8"/>
<evidence type="ECO:0000256" key="6">
    <source>
        <dbReference type="PIRSR" id="PIRSR602129-50"/>
    </source>
</evidence>
<dbReference type="GeneID" id="20085857"/>
<name>A0A024TXH8_9STRA</name>
<dbReference type="OrthoDB" id="392571at2759"/>
<dbReference type="eggNOG" id="KOG0628">
    <property type="taxonomic scope" value="Eukaryota"/>
</dbReference>
<keyword evidence="4 6" id="KW-0663">Pyridoxal phosphate</keyword>
<evidence type="ECO:0000256" key="5">
    <source>
        <dbReference type="ARBA" id="ARBA00023239"/>
    </source>
</evidence>
<organism evidence="8">
    <name type="scientific">Aphanomyces invadans</name>
    <dbReference type="NCBI Taxonomy" id="157072"/>
    <lineage>
        <taxon>Eukaryota</taxon>
        <taxon>Sar</taxon>
        <taxon>Stramenopiles</taxon>
        <taxon>Oomycota</taxon>
        <taxon>Saprolegniomycetes</taxon>
        <taxon>Saprolegniales</taxon>
        <taxon>Verrucalvaceae</taxon>
        <taxon>Aphanomyces</taxon>
    </lineage>
</organism>
<proteinExistence type="inferred from homology"/>
<dbReference type="Gene3D" id="3.90.1150.10">
    <property type="entry name" value="Aspartate Aminotransferase, domain 1"/>
    <property type="match status" value="1"/>
</dbReference>
<evidence type="ECO:0000256" key="3">
    <source>
        <dbReference type="ARBA" id="ARBA00022793"/>
    </source>
</evidence>
<sequence>MHPTLARDLETLPDIASAAQALAVDYLCNVDAVPAARTPSRQRNAVEADDVSVGVGAVGALERFRTQWLPHLSGSAGPRYLGFVTGGSTPASLVGDWITSTVDQNPTSNWDSEAPSLERETVASLAKWFNLPSHTGVFVTGATMSNFVGLAIAREWVGERRGVHVSTDGLAALGPVRIFAGTPHSSVSKAASMLGLGRSAVHRVATLAGREAMDIDALDVAMTSFNGTCIVVASAGTVNTGDFDDLVQLAALKKRHDFWLHVDGAFGAFAALDATLAPLVAGMDDADSVCIDCHKWMNVPYDSALQFTKRQDLQVAVFQNAAAYLGNVASNVTPNFVHLTPENSRRWRALAAWFSVVAYGRDGHAEIVSRNVECARLLATRLGEFKDLVAVVAPVRLNVVLFTVQGVDDETKMLVWLQRLTDTHQVFLTPTTYQGQWGVRAAFSNWRTTSHDVDVVVDAIKSVL</sequence>
<dbReference type="InterPro" id="IPR015421">
    <property type="entry name" value="PyrdxlP-dep_Trfase_major"/>
</dbReference>
<dbReference type="InterPro" id="IPR002129">
    <property type="entry name" value="PyrdxlP-dep_de-COase"/>
</dbReference>